<dbReference type="PANTHER" id="PTHR47959:SF1">
    <property type="entry name" value="ATP-DEPENDENT RNA HELICASE DBPA"/>
    <property type="match status" value="1"/>
</dbReference>
<evidence type="ECO:0000259" key="6">
    <source>
        <dbReference type="PROSITE" id="PS51194"/>
    </source>
</evidence>
<evidence type="ECO:0000313" key="8">
    <source>
        <dbReference type="Proteomes" id="UP000663828"/>
    </source>
</evidence>
<dbReference type="InterPro" id="IPR027417">
    <property type="entry name" value="P-loop_NTPase"/>
</dbReference>
<organism evidence="7 8">
    <name type="scientific">Adineta ricciae</name>
    <name type="common">Rotifer</name>
    <dbReference type="NCBI Taxonomy" id="249248"/>
    <lineage>
        <taxon>Eukaryota</taxon>
        <taxon>Metazoa</taxon>
        <taxon>Spiralia</taxon>
        <taxon>Gnathifera</taxon>
        <taxon>Rotifera</taxon>
        <taxon>Eurotatoria</taxon>
        <taxon>Bdelloidea</taxon>
        <taxon>Adinetida</taxon>
        <taxon>Adinetidae</taxon>
        <taxon>Adineta</taxon>
    </lineage>
</organism>
<keyword evidence="3" id="KW-0347">Helicase</keyword>
<dbReference type="Pfam" id="PF00271">
    <property type="entry name" value="Helicase_C"/>
    <property type="match status" value="1"/>
</dbReference>
<dbReference type="CDD" id="cd18787">
    <property type="entry name" value="SF2_C_DEAD"/>
    <property type="match status" value="1"/>
</dbReference>
<feature type="region of interest" description="Disordered" evidence="5">
    <location>
        <begin position="195"/>
        <end position="219"/>
    </location>
</feature>
<keyword evidence="1" id="KW-0547">Nucleotide-binding</keyword>
<dbReference type="InterPro" id="IPR001650">
    <property type="entry name" value="Helicase_C-like"/>
</dbReference>
<feature type="domain" description="Helicase C-terminal" evidence="6">
    <location>
        <begin position="58"/>
        <end position="206"/>
    </location>
</feature>
<sequence>MIVFSATIPLWLKKSVARYMSPTNKSFINLIGDEQQKTAMNVQHLSYRLNNLSGRPATVLKLLEKYSKDIGQSQAIVFCQTKRECDQLAQSDAMRSISADVLHGDLSQRRREQVLQSFRQGQIRVLITTDVAARGLDIPQVDLVILTSPPQDWESYVHRSGRTGRAGRQGVAICMFSDDQSKQLKLVQQNANIHFSNISGEPSNGSEERQRRLRRQMIN</sequence>
<dbReference type="Proteomes" id="UP000663828">
    <property type="component" value="Unassembled WGS sequence"/>
</dbReference>
<dbReference type="GO" id="GO:0003724">
    <property type="term" value="F:RNA helicase activity"/>
    <property type="evidence" value="ECO:0007669"/>
    <property type="project" value="TreeGrafter"/>
</dbReference>
<name>A0A813QVB5_ADIRI</name>
<dbReference type="EMBL" id="CAJNOR010000048">
    <property type="protein sequence ID" value="CAF0772950.1"/>
    <property type="molecule type" value="Genomic_DNA"/>
</dbReference>
<proteinExistence type="predicted"/>
<keyword evidence="2" id="KW-0378">Hydrolase</keyword>
<evidence type="ECO:0000256" key="5">
    <source>
        <dbReference type="SAM" id="MobiDB-lite"/>
    </source>
</evidence>
<accession>A0A813QVB5</accession>
<evidence type="ECO:0000256" key="2">
    <source>
        <dbReference type="ARBA" id="ARBA00022801"/>
    </source>
</evidence>
<dbReference type="SMART" id="SM00490">
    <property type="entry name" value="HELICc"/>
    <property type="match status" value="1"/>
</dbReference>
<evidence type="ECO:0000256" key="4">
    <source>
        <dbReference type="ARBA" id="ARBA00022840"/>
    </source>
</evidence>
<dbReference type="Gene3D" id="3.40.50.300">
    <property type="entry name" value="P-loop containing nucleotide triphosphate hydrolases"/>
    <property type="match status" value="1"/>
</dbReference>
<feature type="compositionally biased region" description="Polar residues" evidence="5">
    <location>
        <begin position="195"/>
        <end position="205"/>
    </location>
</feature>
<dbReference type="PANTHER" id="PTHR47959">
    <property type="entry name" value="ATP-DEPENDENT RNA HELICASE RHLE-RELATED"/>
    <property type="match status" value="1"/>
</dbReference>
<reference evidence="7" key="1">
    <citation type="submission" date="2021-02" db="EMBL/GenBank/DDBJ databases">
        <authorList>
            <person name="Nowell W R."/>
        </authorList>
    </citation>
    <scope>NUCLEOTIDE SEQUENCE</scope>
</reference>
<dbReference type="GO" id="GO:0005524">
    <property type="term" value="F:ATP binding"/>
    <property type="evidence" value="ECO:0007669"/>
    <property type="project" value="UniProtKB-KW"/>
</dbReference>
<dbReference type="SUPFAM" id="SSF52540">
    <property type="entry name" value="P-loop containing nucleoside triphosphate hydrolases"/>
    <property type="match status" value="1"/>
</dbReference>
<evidence type="ECO:0000256" key="3">
    <source>
        <dbReference type="ARBA" id="ARBA00022806"/>
    </source>
</evidence>
<evidence type="ECO:0000313" key="7">
    <source>
        <dbReference type="EMBL" id="CAF0772950.1"/>
    </source>
</evidence>
<keyword evidence="4" id="KW-0067">ATP-binding</keyword>
<protein>
    <recommendedName>
        <fullName evidence="6">Helicase C-terminal domain-containing protein</fullName>
    </recommendedName>
</protein>
<dbReference type="PROSITE" id="PS51194">
    <property type="entry name" value="HELICASE_CTER"/>
    <property type="match status" value="1"/>
</dbReference>
<dbReference type="GO" id="GO:0005829">
    <property type="term" value="C:cytosol"/>
    <property type="evidence" value="ECO:0007669"/>
    <property type="project" value="TreeGrafter"/>
</dbReference>
<evidence type="ECO:0000256" key="1">
    <source>
        <dbReference type="ARBA" id="ARBA00022741"/>
    </source>
</evidence>
<dbReference type="InterPro" id="IPR050079">
    <property type="entry name" value="DEAD_box_RNA_helicase"/>
</dbReference>
<comment type="caution">
    <text evidence="7">The sequence shown here is derived from an EMBL/GenBank/DDBJ whole genome shotgun (WGS) entry which is preliminary data.</text>
</comment>
<dbReference type="AlphaFoldDB" id="A0A813QVB5"/>
<dbReference type="GO" id="GO:0016787">
    <property type="term" value="F:hydrolase activity"/>
    <property type="evidence" value="ECO:0007669"/>
    <property type="project" value="UniProtKB-KW"/>
</dbReference>
<gene>
    <name evidence="7" type="ORF">XAT740_LOCUS1551</name>
</gene>
<keyword evidence="8" id="KW-1185">Reference proteome</keyword>